<reference evidence="1" key="1">
    <citation type="submission" date="2014-11" db="EMBL/GenBank/DDBJ databases">
        <authorList>
            <person name="Amaro Gonzalez C."/>
        </authorList>
    </citation>
    <scope>NUCLEOTIDE SEQUENCE</scope>
</reference>
<organism evidence="1">
    <name type="scientific">Anguilla anguilla</name>
    <name type="common">European freshwater eel</name>
    <name type="synonym">Muraena anguilla</name>
    <dbReference type="NCBI Taxonomy" id="7936"/>
    <lineage>
        <taxon>Eukaryota</taxon>
        <taxon>Metazoa</taxon>
        <taxon>Chordata</taxon>
        <taxon>Craniata</taxon>
        <taxon>Vertebrata</taxon>
        <taxon>Euteleostomi</taxon>
        <taxon>Actinopterygii</taxon>
        <taxon>Neopterygii</taxon>
        <taxon>Teleostei</taxon>
        <taxon>Anguilliformes</taxon>
        <taxon>Anguillidae</taxon>
        <taxon>Anguilla</taxon>
    </lineage>
</organism>
<evidence type="ECO:0000313" key="1">
    <source>
        <dbReference type="EMBL" id="JAH10678.1"/>
    </source>
</evidence>
<reference evidence="1" key="2">
    <citation type="journal article" date="2015" name="Fish Shellfish Immunol.">
        <title>Early steps in the European eel (Anguilla anguilla)-Vibrio vulnificus interaction in the gills: Role of the RtxA13 toxin.</title>
        <authorList>
            <person name="Callol A."/>
            <person name="Pajuelo D."/>
            <person name="Ebbesson L."/>
            <person name="Teles M."/>
            <person name="MacKenzie S."/>
            <person name="Amaro C."/>
        </authorList>
    </citation>
    <scope>NUCLEOTIDE SEQUENCE</scope>
</reference>
<name>A0A0E9Q3H7_ANGAN</name>
<protein>
    <submittedName>
        <fullName evidence="1">Uncharacterized protein</fullName>
    </submittedName>
</protein>
<sequence>MRLQESCTKAFRGRGKSVQFLFPF</sequence>
<accession>A0A0E9Q3H7</accession>
<dbReference type="EMBL" id="GBXM01097899">
    <property type="protein sequence ID" value="JAH10678.1"/>
    <property type="molecule type" value="Transcribed_RNA"/>
</dbReference>
<proteinExistence type="predicted"/>
<dbReference type="AlphaFoldDB" id="A0A0E9Q3H7"/>